<dbReference type="CDD" id="cd01425">
    <property type="entry name" value="RPS2"/>
    <property type="match status" value="1"/>
</dbReference>
<dbReference type="PRINTS" id="PR00395">
    <property type="entry name" value="RIBOSOMALS2"/>
</dbReference>
<keyword evidence="2 5" id="KW-0689">Ribosomal protein</keyword>
<organism evidence="8 9">
    <name type="scientific">candidate division Kazan bacterium RBG_13_50_9</name>
    <dbReference type="NCBI Taxonomy" id="1798535"/>
    <lineage>
        <taxon>Bacteria</taxon>
        <taxon>Bacteria division Kazan-3B-28</taxon>
    </lineage>
</organism>
<protein>
    <recommendedName>
        <fullName evidence="4 5">Small ribosomal subunit protein uS2</fullName>
    </recommendedName>
</protein>
<dbReference type="PROSITE" id="PS00962">
    <property type="entry name" value="RIBOSOMAL_S2_1"/>
    <property type="match status" value="1"/>
</dbReference>
<keyword evidence="3 5" id="KW-0687">Ribonucleoprotein</keyword>
<dbReference type="InterPro" id="IPR005706">
    <property type="entry name" value="Ribosomal_uS2_bac/mit/plastid"/>
</dbReference>
<evidence type="ECO:0000256" key="1">
    <source>
        <dbReference type="ARBA" id="ARBA00006242"/>
    </source>
</evidence>
<evidence type="ECO:0000256" key="3">
    <source>
        <dbReference type="ARBA" id="ARBA00023274"/>
    </source>
</evidence>
<name>A0A1F4NTD1_UNCK3</name>
<dbReference type="PROSITE" id="PS00963">
    <property type="entry name" value="RIBOSOMAL_S2_2"/>
    <property type="match status" value="1"/>
</dbReference>
<dbReference type="PANTHER" id="PTHR12534">
    <property type="entry name" value="30S RIBOSOMAL PROTEIN S2 PROKARYOTIC AND ORGANELLAR"/>
    <property type="match status" value="1"/>
</dbReference>
<accession>A0A1F4NTD1</accession>
<dbReference type="PANTHER" id="PTHR12534:SF0">
    <property type="entry name" value="SMALL RIBOSOMAL SUBUNIT PROTEIN US2M"/>
    <property type="match status" value="1"/>
</dbReference>
<dbReference type="InterPro" id="IPR018130">
    <property type="entry name" value="Ribosomal_uS2_CS"/>
</dbReference>
<evidence type="ECO:0000256" key="2">
    <source>
        <dbReference type="ARBA" id="ARBA00022980"/>
    </source>
</evidence>
<dbReference type="STRING" id="1798535.A2V68_02315"/>
<feature type="compositionally biased region" description="Basic and acidic residues" evidence="7">
    <location>
        <begin position="260"/>
        <end position="275"/>
    </location>
</feature>
<dbReference type="HAMAP" id="MF_00291_B">
    <property type="entry name" value="Ribosomal_uS2_B"/>
    <property type="match status" value="1"/>
</dbReference>
<comment type="similarity">
    <text evidence="1 5 6">Belongs to the universal ribosomal protein uS2 family.</text>
</comment>
<evidence type="ECO:0000256" key="6">
    <source>
        <dbReference type="RuleBase" id="RU003631"/>
    </source>
</evidence>
<evidence type="ECO:0000256" key="4">
    <source>
        <dbReference type="ARBA" id="ARBA00035256"/>
    </source>
</evidence>
<dbReference type="Proteomes" id="UP000176651">
    <property type="component" value="Unassembled WGS sequence"/>
</dbReference>
<reference evidence="8 9" key="1">
    <citation type="journal article" date="2016" name="Nat. Commun.">
        <title>Thousands of microbial genomes shed light on interconnected biogeochemical processes in an aquifer system.</title>
        <authorList>
            <person name="Anantharaman K."/>
            <person name="Brown C.T."/>
            <person name="Hug L.A."/>
            <person name="Sharon I."/>
            <person name="Castelle C.J."/>
            <person name="Probst A.J."/>
            <person name="Thomas B.C."/>
            <person name="Singh A."/>
            <person name="Wilkins M.J."/>
            <person name="Karaoz U."/>
            <person name="Brodie E.L."/>
            <person name="Williams K.H."/>
            <person name="Hubbard S.S."/>
            <person name="Banfield J.F."/>
        </authorList>
    </citation>
    <scope>NUCLEOTIDE SEQUENCE [LARGE SCALE GENOMIC DNA]</scope>
</reference>
<comment type="caution">
    <text evidence="8">The sequence shown here is derived from an EMBL/GenBank/DDBJ whole genome shotgun (WGS) entry which is preliminary data.</text>
</comment>
<dbReference type="NCBIfam" id="TIGR01011">
    <property type="entry name" value="rpsB_bact"/>
    <property type="match status" value="1"/>
</dbReference>
<evidence type="ECO:0000256" key="7">
    <source>
        <dbReference type="SAM" id="MobiDB-lite"/>
    </source>
</evidence>
<dbReference type="SUPFAM" id="SSF52313">
    <property type="entry name" value="Ribosomal protein S2"/>
    <property type="match status" value="1"/>
</dbReference>
<dbReference type="Pfam" id="PF00318">
    <property type="entry name" value="Ribosomal_S2"/>
    <property type="match status" value="1"/>
</dbReference>
<dbReference type="AlphaFoldDB" id="A0A1F4NTD1"/>
<dbReference type="GO" id="GO:0022627">
    <property type="term" value="C:cytosolic small ribosomal subunit"/>
    <property type="evidence" value="ECO:0007669"/>
    <property type="project" value="TreeGrafter"/>
</dbReference>
<dbReference type="Gene3D" id="3.40.50.10490">
    <property type="entry name" value="Glucose-6-phosphate isomerase like protein, domain 1"/>
    <property type="match status" value="1"/>
</dbReference>
<gene>
    <name evidence="5" type="primary">rpsB</name>
    <name evidence="8" type="ORF">A2V68_02315</name>
</gene>
<dbReference type="InterPro" id="IPR023591">
    <property type="entry name" value="Ribosomal_uS2_flav_dom_sf"/>
</dbReference>
<dbReference type="GO" id="GO:0003735">
    <property type="term" value="F:structural constituent of ribosome"/>
    <property type="evidence" value="ECO:0007669"/>
    <property type="project" value="InterPro"/>
</dbReference>
<evidence type="ECO:0000313" key="9">
    <source>
        <dbReference type="Proteomes" id="UP000176651"/>
    </source>
</evidence>
<evidence type="ECO:0000313" key="8">
    <source>
        <dbReference type="EMBL" id="OGB74142.1"/>
    </source>
</evidence>
<evidence type="ECO:0000256" key="5">
    <source>
        <dbReference type="HAMAP-Rule" id="MF_00291"/>
    </source>
</evidence>
<dbReference type="EMBL" id="META01000004">
    <property type="protein sequence ID" value="OGB74142.1"/>
    <property type="molecule type" value="Genomic_DNA"/>
</dbReference>
<dbReference type="GO" id="GO:0006412">
    <property type="term" value="P:translation"/>
    <property type="evidence" value="ECO:0007669"/>
    <property type="project" value="UniProtKB-UniRule"/>
</dbReference>
<proteinExistence type="inferred from homology"/>
<feature type="region of interest" description="Disordered" evidence="7">
    <location>
        <begin position="260"/>
        <end position="281"/>
    </location>
</feature>
<dbReference type="InterPro" id="IPR001865">
    <property type="entry name" value="Ribosomal_uS2"/>
</dbReference>
<dbReference type="Gene3D" id="1.10.287.610">
    <property type="entry name" value="Helix hairpin bin"/>
    <property type="match status" value="1"/>
</dbReference>
<sequence length="281" mass="30912">MVNVTVEQMLEAGLHFGHQTFRWNPKMRPFIFDARDGIYIIDLVKTHEKLKEATDFVAGLAKEGSNFLLVGTKRQAGPIIEEVAKAAGLPYVSAHWPGGLLTNFRTIKSRISYLKELREKFAAKDFGDMTKKEIGLLAKELVSLEEAFGGVDTLDSLPGAIFVVDVLQEKIALKEAIKLGIPIIAMVDTNGDPSGIEFVIPANDDAKNGILLVTRALVDSFVKNRRVAAAKASKAEVSEEELIPPSEILEQKEVKIAEAKQEEATAEAEKREKRATTKRKG</sequence>